<dbReference type="EMBL" id="KN840476">
    <property type="protein sequence ID" value="KIP08701.1"/>
    <property type="molecule type" value="Genomic_DNA"/>
</dbReference>
<dbReference type="AlphaFoldDB" id="A0A0C3S102"/>
<keyword evidence="2" id="KW-1185">Reference proteome</keyword>
<gene>
    <name evidence="1" type="ORF">PHLGIDRAFT_126885</name>
</gene>
<organism evidence="1 2">
    <name type="scientific">Phlebiopsis gigantea (strain 11061_1 CR5-6)</name>
    <name type="common">White-rot fungus</name>
    <name type="synonym">Peniophora gigantea</name>
    <dbReference type="NCBI Taxonomy" id="745531"/>
    <lineage>
        <taxon>Eukaryota</taxon>
        <taxon>Fungi</taxon>
        <taxon>Dikarya</taxon>
        <taxon>Basidiomycota</taxon>
        <taxon>Agaricomycotina</taxon>
        <taxon>Agaricomycetes</taxon>
        <taxon>Polyporales</taxon>
        <taxon>Phanerochaetaceae</taxon>
        <taxon>Phlebiopsis</taxon>
    </lineage>
</organism>
<sequence>MADAYTIIGLLTGAFGLTAAAQLVWSYISAYLPSQLLLILEETTNEVQYLHDSGLEDNLLPEKAAEDIETQWAKLFAQLSSLRAEVYIAYRTRDQLGGLLNGLSWRVWSLNKEMSDLRSTILTRVEAQKVQLEVEHKPLPPAREPYLSPATRRKRTNGFKVYPPFGSFAIPPESVVMPRPP</sequence>
<accession>A0A0C3S102</accession>
<protein>
    <submittedName>
        <fullName evidence="1">Uncharacterized protein</fullName>
    </submittedName>
</protein>
<proteinExistence type="predicted"/>
<reference evidence="1 2" key="1">
    <citation type="journal article" date="2014" name="PLoS Genet.">
        <title>Analysis of the Phlebiopsis gigantea genome, transcriptome and secretome provides insight into its pioneer colonization strategies of wood.</title>
        <authorList>
            <person name="Hori C."/>
            <person name="Ishida T."/>
            <person name="Igarashi K."/>
            <person name="Samejima M."/>
            <person name="Suzuki H."/>
            <person name="Master E."/>
            <person name="Ferreira P."/>
            <person name="Ruiz-Duenas F.J."/>
            <person name="Held B."/>
            <person name="Canessa P."/>
            <person name="Larrondo L.F."/>
            <person name="Schmoll M."/>
            <person name="Druzhinina I.S."/>
            <person name="Kubicek C.P."/>
            <person name="Gaskell J.A."/>
            <person name="Kersten P."/>
            <person name="St John F."/>
            <person name="Glasner J."/>
            <person name="Sabat G."/>
            <person name="Splinter BonDurant S."/>
            <person name="Syed K."/>
            <person name="Yadav J."/>
            <person name="Mgbeahuruike A.C."/>
            <person name="Kovalchuk A."/>
            <person name="Asiegbu F.O."/>
            <person name="Lackner G."/>
            <person name="Hoffmeister D."/>
            <person name="Rencoret J."/>
            <person name="Gutierrez A."/>
            <person name="Sun H."/>
            <person name="Lindquist E."/>
            <person name="Barry K."/>
            <person name="Riley R."/>
            <person name="Grigoriev I.V."/>
            <person name="Henrissat B."/>
            <person name="Kues U."/>
            <person name="Berka R.M."/>
            <person name="Martinez A.T."/>
            <person name="Covert S.F."/>
            <person name="Blanchette R.A."/>
            <person name="Cullen D."/>
        </authorList>
    </citation>
    <scope>NUCLEOTIDE SEQUENCE [LARGE SCALE GENOMIC DNA]</scope>
    <source>
        <strain evidence="1 2">11061_1 CR5-6</strain>
    </source>
</reference>
<dbReference type="Proteomes" id="UP000053257">
    <property type="component" value="Unassembled WGS sequence"/>
</dbReference>
<dbReference type="HOGENOM" id="CLU_1489523_0_0_1"/>
<evidence type="ECO:0000313" key="2">
    <source>
        <dbReference type="Proteomes" id="UP000053257"/>
    </source>
</evidence>
<evidence type="ECO:0000313" key="1">
    <source>
        <dbReference type="EMBL" id="KIP08701.1"/>
    </source>
</evidence>
<name>A0A0C3S102_PHLG1</name>